<sequence>MGDNPLSPMYCREAVNGRKPTVAHVLQRGSTWATTSCRPSNAERQYMGNNVPPPM</sequence>
<protein>
    <submittedName>
        <fullName evidence="1">Uncharacterized protein</fullName>
    </submittedName>
</protein>
<evidence type="ECO:0000313" key="2">
    <source>
        <dbReference type="Proteomes" id="UP000735302"/>
    </source>
</evidence>
<organism evidence="1 2">
    <name type="scientific">Plakobranchus ocellatus</name>
    <dbReference type="NCBI Taxonomy" id="259542"/>
    <lineage>
        <taxon>Eukaryota</taxon>
        <taxon>Metazoa</taxon>
        <taxon>Spiralia</taxon>
        <taxon>Lophotrochozoa</taxon>
        <taxon>Mollusca</taxon>
        <taxon>Gastropoda</taxon>
        <taxon>Heterobranchia</taxon>
        <taxon>Euthyneura</taxon>
        <taxon>Panpulmonata</taxon>
        <taxon>Sacoglossa</taxon>
        <taxon>Placobranchoidea</taxon>
        <taxon>Plakobranchidae</taxon>
        <taxon>Plakobranchus</taxon>
    </lineage>
</organism>
<gene>
    <name evidence="1" type="ORF">PoB_001416300</name>
</gene>
<reference evidence="1 2" key="1">
    <citation type="journal article" date="2021" name="Elife">
        <title>Chloroplast acquisition without the gene transfer in kleptoplastic sea slugs, Plakobranchus ocellatus.</title>
        <authorList>
            <person name="Maeda T."/>
            <person name="Takahashi S."/>
            <person name="Yoshida T."/>
            <person name="Shimamura S."/>
            <person name="Takaki Y."/>
            <person name="Nagai Y."/>
            <person name="Toyoda A."/>
            <person name="Suzuki Y."/>
            <person name="Arimoto A."/>
            <person name="Ishii H."/>
            <person name="Satoh N."/>
            <person name="Nishiyama T."/>
            <person name="Hasebe M."/>
            <person name="Maruyama T."/>
            <person name="Minagawa J."/>
            <person name="Obokata J."/>
            <person name="Shigenobu S."/>
        </authorList>
    </citation>
    <scope>NUCLEOTIDE SEQUENCE [LARGE SCALE GENOMIC DNA]</scope>
</reference>
<dbReference type="EMBL" id="BLXT01001778">
    <property type="protein sequence ID" value="GFN87657.1"/>
    <property type="molecule type" value="Genomic_DNA"/>
</dbReference>
<dbReference type="Proteomes" id="UP000735302">
    <property type="component" value="Unassembled WGS sequence"/>
</dbReference>
<comment type="caution">
    <text evidence="1">The sequence shown here is derived from an EMBL/GenBank/DDBJ whole genome shotgun (WGS) entry which is preliminary data.</text>
</comment>
<evidence type="ECO:0000313" key="1">
    <source>
        <dbReference type="EMBL" id="GFN87657.1"/>
    </source>
</evidence>
<proteinExistence type="predicted"/>
<keyword evidence="2" id="KW-1185">Reference proteome</keyword>
<name>A0AAV3YZ51_9GAST</name>
<accession>A0AAV3YZ51</accession>
<dbReference type="AlphaFoldDB" id="A0AAV3YZ51"/>